<keyword evidence="1" id="KW-0813">Transport</keyword>
<name>A0ABT1ZHN6_9MICO</name>
<proteinExistence type="predicted"/>
<dbReference type="PROSITE" id="PS50893">
    <property type="entry name" value="ABC_TRANSPORTER_2"/>
    <property type="match status" value="1"/>
</dbReference>
<dbReference type="RefSeq" id="WP_258799340.1">
    <property type="nucleotide sequence ID" value="NZ_JANTHX010000008.1"/>
</dbReference>
<dbReference type="Proteomes" id="UP001205337">
    <property type="component" value="Unassembled WGS sequence"/>
</dbReference>
<evidence type="ECO:0000259" key="4">
    <source>
        <dbReference type="PROSITE" id="PS50893"/>
    </source>
</evidence>
<evidence type="ECO:0000256" key="3">
    <source>
        <dbReference type="ARBA" id="ARBA00022840"/>
    </source>
</evidence>
<dbReference type="GO" id="GO:0005524">
    <property type="term" value="F:ATP binding"/>
    <property type="evidence" value="ECO:0007669"/>
    <property type="project" value="UniProtKB-KW"/>
</dbReference>
<reference evidence="5 6" key="1">
    <citation type="submission" date="2022-08" db="EMBL/GenBank/DDBJ databases">
        <authorList>
            <person name="Li F."/>
        </authorList>
    </citation>
    <scope>NUCLEOTIDE SEQUENCE [LARGE SCALE GENOMIC DNA]</scope>
    <source>
        <strain evidence="5 6">10F1B-8-1</strain>
    </source>
</reference>
<keyword evidence="3 5" id="KW-0067">ATP-binding</keyword>
<evidence type="ECO:0000256" key="1">
    <source>
        <dbReference type="ARBA" id="ARBA00022448"/>
    </source>
</evidence>
<comment type="caution">
    <text evidence="5">The sequence shown here is derived from an EMBL/GenBank/DDBJ whole genome shotgun (WGS) entry which is preliminary data.</text>
</comment>
<dbReference type="PANTHER" id="PTHR42939:SF1">
    <property type="entry name" value="ABC TRANSPORTER ATP-BINDING PROTEIN ALBC-RELATED"/>
    <property type="match status" value="1"/>
</dbReference>
<dbReference type="SUPFAM" id="SSF52540">
    <property type="entry name" value="P-loop containing nucleoside triphosphate hydrolases"/>
    <property type="match status" value="1"/>
</dbReference>
<dbReference type="PROSITE" id="PS00211">
    <property type="entry name" value="ABC_TRANSPORTER_1"/>
    <property type="match status" value="1"/>
</dbReference>
<organism evidence="5 6">
    <name type="scientific">Protaetiibacter mangrovi</name>
    <dbReference type="NCBI Taxonomy" id="2970926"/>
    <lineage>
        <taxon>Bacteria</taxon>
        <taxon>Bacillati</taxon>
        <taxon>Actinomycetota</taxon>
        <taxon>Actinomycetes</taxon>
        <taxon>Micrococcales</taxon>
        <taxon>Microbacteriaceae</taxon>
        <taxon>Protaetiibacter</taxon>
    </lineage>
</organism>
<dbReference type="Pfam" id="PF00005">
    <property type="entry name" value="ABC_tran"/>
    <property type="match status" value="1"/>
</dbReference>
<dbReference type="InterPro" id="IPR003593">
    <property type="entry name" value="AAA+_ATPase"/>
</dbReference>
<keyword evidence="6" id="KW-1185">Reference proteome</keyword>
<dbReference type="InterPro" id="IPR027417">
    <property type="entry name" value="P-loop_NTPase"/>
</dbReference>
<dbReference type="Gene3D" id="3.40.50.300">
    <property type="entry name" value="P-loop containing nucleotide triphosphate hydrolases"/>
    <property type="match status" value="1"/>
</dbReference>
<dbReference type="EMBL" id="JANTHX010000008">
    <property type="protein sequence ID" value="MCS0500202.1"/>
    <property type="molecule type" value="Genomic_DNA"/>
</dbReference>
<dbReference type="PANTHER" id="PTHR42939">
    <property type="entry name" value="ABC TRANSPORTER ATP-BINDING PROTEIN ALBC-RELATED"/>
    <property type="match status" value="1"/>
</dbReference>
<evidence type="ECO:0000313" key="6">
    <source>
        <dbReference type="Proteomes" id="UP001205337"/>
    </source>
</evidence>
<gene>
    <name evidence="5" type="ORF">NUH29_11660</name>
</gene>
<protein>
    <submittedName>
        <fullName evidence="5">ABC transporter ATP-binding protein</fullName>
    </submittedName>
</protein>
<dbReference type="InterPro" id="IPR017871">
    <property type="entry name" value="ABC_transporter-like_CS"/>
</dbReference>
<dbReference type="InterPro" id="IPR051782">
    <property type="entry name" value="ABC_Transporter_VariousFunc"/>
</dbReference>
<feature type="domain" description="ABC transporter" evidence="4">
    <location>
        <begin position="5"/>
        <end position="230"/>
    </location>
</feature>
<sequence length="261" mass="28160">MTVLLDAERISLTRGSRRVLQPVDLRVRAGRSHALLGPNGAGKTTTLGILTGLLPPTTGRVEVDGLDLREPAARALVGYAPDDLPLPAALTGAEYLTLHDRLRRRDDRARAAELCALLGIRDSLARQISEYSHGMRRKLQFVAAVVHDPLVLILDEPYRGLDPRAAAFVRRYLDGFTASGRAVVVATHDLSRAERDSAWVWLIDAGAVVAQGTPDAVRRQAGADDLEAAFAHLTGGAIDHEAEQRLLATLPATTAAREVRP</sequence>
<dbReference type="InterPro" id="IPR003439">
    <property type="entry name" value="ABC_transporter-like_ATP-bd"/>
</dbReference>
<accession>A0ABT1ZHN6</accession>
<dbReference type="CDD" id="cd03230">
    <property type="entry name" value="ABC_DR_subfamily_A"/>
    <property type="match status" value="1"/>
</dbReference>
<evidence type="ECO:0000313" key="5">
    <source>
        <dbReference type="EMBL" id="MCS0500202.1"/>
    </source>
</evidence>
<evidence type="ECO:0000256" key="2">
    <source>
        <dbReference type="ARBA" id="ARBA00022741"/>
    </source>
</evidence>
<keyword evidence="2" id="KW-0547">Nucleotide-binding</keyword>
<dbReference type="SMART" id="SM00382">
    <property type="entry name" value="AAA"/>
    <property type="match status" value="1"/>
</dbReference>